<feature type="transmembrane region" description="Helical" evidence="1">
    <location>
        <begin position="213"/>
        <end position="235"/>
    </location>
</feature>
<dbReference type="EMBL" id="BDIP01000407">
    <property type="protein sequence ID" value="GIQ81483.1"/>
    <property type="molecule type" value="Genomic_DNA"/>
</dbReference>
<dbReference type="Proteomes" id="UP000265618">
    <property type="component" value="Unassembled WGS sequence"/>
</dbReference>
<keyword evidence="1" id="KW-0472">Membrane</keyword>
<sequence>MEDVALINGEGETPAEMYHREWERERQIESESAGVTPTVMMYHTTQTLSNGTFMAFYWAIDTAVELTGPLTGLSVCEGSAVCTVQTDPDGRVFVFSGGIFEPGMEYMDHPGGPHGGFTAVFQGGSRENSEDEVRSVVYMTCPITNEGFPDSYNECVLGDATGTTYRWYVPPFWHFIRSYVHTFIRSFLCHTSNLSQIITYSTIEACAVVVPPGIIIISVTVILCLLSLVFFLMIICAEPRDGAILETSTWRTRPTDTDSYEGPAVHGGHVTRSYW</sequence>
<name>A0A9K3CQL7_9EUKA</name>
<organism evidence="2 3">
    <name type="scientific">Kipferlia bialata</name>
    <dbReference type="NCBI Taxonomy" id="797122"/>
    <lineage>
        <taxon>Eukaryota</taxon>
        <taxon>Metamonada</taxon>
        <taxon>Carpediemonas-like organisms</taxon>
        <taxon>Kipferlia</taxon>
    </lineage>
</organism>
<keyword evidence="1" id="KW-1133">Transmembrane helix</keyword>
<dbReference type="AlphaFoldDB" id="A0A9K3CQL7"/>
<evidence type="ECO:0000313" key="2">
    <source>
        <dbReference type="EMBL" id="GIQ81483.1"/>
    </source>
</evidence>
<evidence type="ECO:0000313" key="3">
    <source>
        <dbReference type="Proteomes" id="UP000265618"/>
    </source>
</evidence>
<comment type="caution">
    <text evidence="2">The sequence shown here is derived from an EMBL/GenBank/DDBJ whole genome shotgun (WGS) entry which is preliminary data.</text>
</comment>
<protein>
    <submittedName>
        <fullName evidence="2">Uncharacterized protein</fullName>
    </submittedName>
</protein>
<gene>
    <name evidence="2" type="ORF">KIPB_002446</name>
</gene>
<evidence type="ECO:0000256" key="1">
    <source>
        <dbReference type="SAM" id="Phobius"/>
    </source>
</evidence>
<keyword evidence="1" id="KW-0812">Transmembrane</keyword>
<keyword evidence="3" id="KW-1185">Reference proteome</keyword>
<reference evidence="2 3" key="1">
    <citation type="journal article" date="2018" name="PLoS ONE">
        <title>The draft genome of Kipferlia bialata reveals reductive genome evolution in fornicate parasites.</title>
        <authorList>
            <person name="Tanifuji G."/>
            <person name="Takabayashi S."/>
            <person name="Kume K."/>
            <person name="Takagi M."/>
            <person name="Nakayama T."/>
            <person name="Kamikawa R."/>
            <person name="Inagaki Y."/>
            <person name="Hashimoto T."/>
        </authorList>
    </citation>
    <scope>NUCLEOTIDE SEQUENCE [LARGE SCALE GENOMIC DNA]</scope>
    <source>
        <strain evidence="2">NY0173</strain>
    </source>
</reference>
<proteinExistence type="predicted"/>
<accession>A0A9K3CQL7</accession>